<evidence type="ECO:0000259" key="3">
    <source>
        <dbReference type="PROSITE" id="PS50970"/>
    </source>
</evidence>
<organism evidence="4">
    <name type="scientific">marine metagenome</name>
    <dbReference type="NCBI Taxonomy" id="408172"/>
    <lineage>
        <taxon>unclassified sequences</taxon>
        <taxon>metagenomes</taxon>
        <taxon>ecological metagenomes</taxon>
    </lineage>
</organism>
<sequence length="57" mass="6352">MKYLLDSGMGDELKQRGFEVTDWKTSIWSVSALIKSPNAVVEIHKDNIKAGCDVIIT</sequence>
<dbReference type="InterPro" id="IPR036589">
    <property type="entry name" value="HCY_dom_sf"/>
</dbReference>
<feature type="domain" description="Hcy-binding" evidence="3">
    <location>
        <begin position="1"/>
        <end position="57"/>
    </location>
</feature>
<dbReference type="EMBL" id="UINC01022224">
    <property type="protein sequence ID" value="SVA91411.1"/>
    <property type="molecule type" value="Genomic_DNA"/>
</dbReference>
<feature type="non-terminal residue" evidence="4">
    <location>
        <position position="57"/>
    </location>
</feature>
<dbReference type="GO" id="GO:0032259">
    <property type="term" value="P:methylation"/>
    <property type="evidence" value="ECO:0007669"/>
    <property type="project" value="UniProtKB-KW"/>
</dbReference>
<evidence type="ECO:0000256" key="1">
    <source>
        <dbReference type="ARBA" id="ARBA00022603"/>
    </source>
</evidence>
<dbReference type="Gene3D" id="3.20.20.330">
    <property type="entry name" value="Homocysteine-binding-like domain"/>
    <property type="match status" value="1"/>
</dbReference>
<dbReference type="GO" id="GO:0008168">
    <property type="term" value="F:methyltransferase activity"/>
    <property type="evidence" value="ECO:0007669"/>
    <property type="project" value="UniProtKB-KW"/>
</dbReference>
<dbReference type="AlphaFoldDB" id="A0A381ZR21"/>
<dbReference type="PROSITE" id="PS50970">
    <property type="entry name" value="HCY"/>
    <property type="match status" value="1"/>
</dbReference>
<protein>
    <recommendedName>
        <fullName evidence="3">Hcy-binding domain-containing protein</fullName>
    </recommendedName>
</protein>
<dbReference type="SUPFAM" id="SSF82282">
    <property type="entry name" value="Homocysteine S-methyltransferase"/>
    <property type="match status" value="1"/>
</dbReference>
<dbReference type="Pfam" id="PF02574">
    <property type="entry name" value="S-methyl_trans"/>
    <property type="match status" value="1"/>
</dbReference>
<evidence type="ECO:0000256" key="2">
    <source>
        <dbReference type="ARBA" id="ARBA00022679"/>
    </source>
</evidence>
<name>A0A381ZR21_9ZZZZ</name>
<dbReference type="InterPro" id="IPR003726">
    <property type="entry name" value="HCY_dom"/>
</dbReference>
<accession>A0A381ZR21</accession>
<reference evidence="4" key="1">
    <citation type="submission" date="2018-05" db="EMBL/GenBank/DDBJ databases">
        <authorList>
            <person name="Lanie J.A."/>
            <person name="Ng W.-L."/>
            <person name="Kazmierczak K.M."/>
            <person name="Andrzejewski T.M."/>
            <person name="Davidsen T.M."/>
            <person name="Wayne K.J."/>
            <person name="Tettelin H."/>
            <person name="Glass J.I."/>
            <person name="Rusch D."/>
            <person name="Podicherti R."/>
            <person name="Tsui H.-C.T."/>
            <person name="Winkler M.E."/>
        </authorList>
    </citation>
    <scope>NUCLEOTIDE SEQUENCE</scope>
</reference>
<evidence type="ECO:0000313" key="4">
    <source>
        <dbReference type="EMBL" id="SVA91411.1"/>
    </source>
</evidence>
<keyword evidence="2" id="KW-0808">Transferase</keyword>
<keyword evidence="1" id="KW-0489">Methyltransferase</keyword>
<gene>
    <name evidence="4" type="ORF">METZ01_LOCUS144265</name>
</gene>
<proteinExistence type="predicted"/>